<evidence type="ECO:0000256" key="1">
    <source>
        <dbReference type="SAM" id="SignalP"/>
    </source>
</evidence>
<dbReference type="SUPFAM" id="SSF53955">
    <property type="entry name" value="Lysozyme-like"/>
    <property type="match status" value="1"/>
</dbReference>
<dbReference type="Proteomes" id="UP000886865">
    <property type="component" value="Unassembled WGS sequence"/>
</dbReference>
<dbReference type="InterPro" id="IPR008258">
    <property type="entry name" value="Transglycosylase_SLT_dom_1"/>
</dbReference>
<reference evidence="3" key="2">
    <citation type="journal article" date="2021" name="PeerJ">
        <title>Extensive microbial diversity within the chicken gut microbiome revealed by metagenomics and culture.</title>
        <authorList>
            <person name="Gilroy R."/>
            <person name="Ravi A."/>
            <person name="Getino M."/>
            <person name="Pursley I."/>
            <person name="Horton D.L."/>
            <person name="Alikhan N.F."/>
            <person name="Baker D."/>
            <person name="Gharbi K."/>
            <person name="Hall N."/>
            <person name="Watson M."/>
            <person name="Adriaenssens E.M."/>
            <person name="Foster-Nyarko E."/>
            <person name="Jarju S."/>
            <person name="Secka A."/>
            <person name="Antonio M."/>
            <person name="Oren A."/>
            <person name="Chaudhuri R.R."/>
            <person name="La Ragione R."/>
            <person name="Hildebrand F."/>
            <person name="Pallen M.J."/>
        </authorList>
    </citation>
    <scope>NUCLEOTIDE SEQUENCE</scope>
    <source>
        <strain evidence="3">CHK152-2871</strain>
    </source>
</reference>
<accession>A0A9D1FJK8</accession>
<proteinExistence type="predicted"/>
<dbReference type="PANTHER" id="PTHR37423">
    <property type="entry name" value="SOLUBLE LYTIC MUREIN TRANSGLYCOSYLASE-RELATED"/>
    <property type="match status" value="1"/>
</dbReference>
<keyword evidence="1" id="KW-0732">Signal</keyword>
<feature type="domain" description="Transglycosylase SLT" evidence="2">
    <location>
        <begin position="36"/>
        <end position="141"/>
    </location>
</feature>
<dbReference type="AlphaFoldDB" id="A0A9D1FJK8"/>
<dbReference type="PANTHER" id="PTHR37423:SF2">
    <property type="entry name" value="MEMBRANE-BOUND LYTIC MUREIN TRANSGLYCOSYLASE C"/>
    <property type="match status" value="1"/>
</dbReference>
<dbReference type="EMBL" id="DVJQ01000073">
    <property type="protein sequence ID" value="HIS75061.1"/>
    <property type="molecule type" value="Genomic_DNA"/>
</dbReference>
<gene>
    <name evidence="3" type="ORF">IAA86_08600</name>
</gene>
<feature type="signal peptide" evidence="1">
    <location>
        <begin position="1"/>
        <end position="25"/>
    </location>
</feature>
<feature type="chain" id="PRO_5039302224" evidence="1">
    <location>
        <begin position="26"/>
        <end position="166"/>
    </location>
</feature>
<evidence type="ECO:0000259" key="2">
    <source>
        <dbReference type="Pfam" id="PF01464"/>
    </source>
</evidence>
<comment type="caution">
    <text evidence="3">The sequence shown here is derived from an EMBL/GenBank/DDBJ whole genome shotgun (WGS) entry which is preliminary data.</text>
</comment>
<dbReference type="Pfam" id="PF01464">
    <property type="entry name" value="SLT"/>
    <property type="match status" value="1"/>
</dbReference>
<dbReference type="InterPro" id="IPR023346">
    <property type="entry name" value="Lysozyme-like_dom_sf"/>
</dbReference>
<evidence type="ECO:0000313" key="4">
    <source>
        <dbReference type="Proteomes" id="UP000886865"/>
    </source>
</evidence>
<protein>
    <submittedName>
        <fullName evidence="3">Lytic transglycosylase domain-containing protein</fullName>
    </submittedName>
</protein>
<reference evidence="3" key="1">
    <citation type="submission" date="2020-10" db="EMBL/GenBank/DDBJ databases">
        <authorList>
            <person name="Gilroy R."/>
        </authorList>
    </citation>
    <scope>NUCLEOTIDE SEQUENCE</scope>
    <source>
        <strain evidence="3">CHK152-2871</strain>
    </source>
</reference>
<name>A0A9D1FJK8_9BACT</name>
<dbReference type="Gene3D" id="1.10.530.10">
    <property type="match status" value="1"/>
</dbReference>
<dbReference type="CDD" id="cd00254">
    <property type="entry name" value="LT-like"/>
    <property type="match status" value="1"/>
</dbReference>
<evidence type="ECO:0000313" key="3">
    <source>
        <dbReference type="EMBL" id="HIS75061.1"/>
    </source>
</evidence>
<sequence length="166" mass="18188">MTKKLMAALLMSFCLFLGSLDKAQAAQSPQEVQKAIAQTALKMGVDPFVALSIAKLESNFNPNKKNPSGAVGLFQLMPDTARRLGVNPHVQHENIKGGIMYYQMMYKKYGSMDLALAAYNAGPGNVARYKGVPPFKETKAFISRIKQEYNALKADPEIKSVVSDTL</sequence>
<organism evidence="3 4">
    <name type="scientific">Candidatus Galligastranaerophilus intestinavium</name>
    <dbReference type="NCBI Taxonomy" id="2840836"/>
    <lineage>
        <taxon>Bacteria</taxon>
        <taxon>Candidatus Galligastranaerophilus</taxon>
    </lineage>
</organism>